<evidence type="ECO:0000313" key="3">
    <source>
        <dbReference type="Proteomes" id="UP001634394"/>
    </source>
</evidence>
<accession>A0ABD3WZA8</accession>
<sequence>MESTEAPSYILFFKCTDLSRYSEDELNKINFEFMKDYQKLKGIEFSPFLFGSYIHMIRRKKWKEAEEIQKGAQDECEKLLHFLVIKGLRSDHQQNQSSTASVHGQTHPESNALKPQQQRQRQSQQQISKFQQRKETAKTNIRPAKTNLVPNSKEKANKAQTKRTILLVNTSDGLVLNKDKKSHIKEKKLTKEESKENLSKAKQIRENAMTTKSSGKTKMVPDSAKNVDKTRSTKRVQHSNTHQTITQGPVYYKTSGILDGRNSLTDESEIMRYKTKQEAEKHGCGQRAERDKGLRGTKIDIHKDTHKHRNTWKRGQGSSKEGPTYNKSLRYRFKTFIQMGVVPFYPTSNLTSLWQTIAFRRFSRCASFKGSIPPCSMKNSRNFPQQRRKMSTSDRQYFNISS</sequence>
<feature type="region of interest" description="Disordered" evidence="1">
    <location>
        <begin position="209"/>
        <end position="241"/>
    </location>
</feature>
<dbReference type="AlphaFoldDB" id="A0ABD3WZA8"/>
<evidence type="ECO:0000256" key="1">
    <source>
        <dbReference type="SAM" id="MobiDB-lite"/>
    </source>
</evidence>
<protein>
    <submittedName>
        <fullName evidence="2">Uncharacterized protein</fullName>
    </submittedName>
</protein>
<evidence type="ECO:0000313" key="2">
    <source>
        <dbReference type="EMBL" id="KAL3878835.1"/>
    </source>
</evidence>
<gene>
    <name evidence="2" type="ORF">ACJMK2_031163</name>
</gene>
<reference evidence="2 3" key="1">
    <citation type="submission" date="2024-11" db="EMBL/GenBank/DDBJ databases">
        <title>Chromosome-level genome assembly of the freshwater bivalve Anodonta woodiana.</title>
        <authorList>
            <person name="Chen X."/>
        </authorList>
    </citation>
    <scope>NUCLEOTIDE SEQUENCE [LARGE SCALE GENOMIC DNA]</scope>
    <source>
        <strain evidence="2">MN2024</strain>
        <tissue evidence="2">Gills</tissue>
    </source>
</reference>
<keyword evidence="3" id="KW-1185">Reference proteome</keyword>
<feature type="compositionally biased region" description="Polar residues" evidence="1">
    <location>
        <begin position="93"/>
        <end position="115"/>
    </location>
</feature>
<dbReference type="EMBL" id="JBJQND010000004">
    <property type="protein sequence ID" value="KAL3878835.1"/>
    <property type="molecule type" value="Genomic_DNA"/>
</dbReference>
<feature type="compositionally biased region" description="Low complexity" evidence="1">
    <location>
        <begin position="116"/>
        <end position="130"/>
    </location>
</feature>
<organism evidence="2 3">
    <name type="scientific">Sinanodonta woodiana</name>
    <name type="common">Chinese pond mussel</name>
    <name type="synonym">Anodonta woodiana</name>
    <dbReference type="NCBI Taxonomy" id="1069815"/>
    <lineage>
        <taxon>Eukaryota</taxon>
        <taxon>Metazoa</taxon>
        <taxon>Spiralia</taxon>
        <taxon>Lophotrochozoa</taxon>
        <taxon>Mollusca</taxon>
        <taxon>Bivalvia</taxon>
        <taxon>Autobranchia</taxon>
        <taxon>Heteroconchia</taxon>
        <taxon>Palaeoheterodonta</taxon>
        <taxon>Unionida</taxon>
        <taxon>Unionoidea</taxon>
        <taxon>Unionidae</taxon>
        <taxon>Unioninae</taxon>
        <taxon>Sinanodonta</taxon>
    </lineage>
</organism>
<feature type="compositionally biased region" description="Polar residues" evidence="1">
    <location>
        <begin position="393"/>
        <end position="402"/>
    </location>
</feature>
<name>A0ABD3WZA8_SINWO</name>
<comment type="caution">
    <text evidence="2">The sequence shown here is derived from an EMBL/GenBank/DDBJ whole genome shotgun (WGS) entry which is preliminary data.</text>
</comment>
<proteinExistence type="predicted"/>
<dbReference type="Proteomes" id="UP001634394">
    <property type="component" value="Unassembled WGS sequence"/>
</dbReference>
<feature type="region of interest" description="Disordered" evidence="1">
    <location>
        <begin position="377"/>
        <end position="402"/>
    </location>
</feature>
<feature type="region of interest" description="Disordered" evidence="1">
    <location>
        <begin position="93"/>
        <end position="161"/>
    </location>
</feature>